<dbReference type="EMBL" id="JANFAV010000013">
    <property type="protein sequence ID" value="MCW6536513.1"/>
    <property type="molecule type" value="Genomic_DNA"/>
</dbReference>
<protein>
    <submittedName>
        <fullName evidence="13">TonB-dependent receptor</fullName>
    </submittedName>
</protein>
<feature type="chain" id="PRO_5041429169" evidence="10">
    <location>
        <begin position="18"/>
        <end position="912"/>
    </location>
</feature>
<dbReference type="InterPro" id="IPR037066">
    <property type="entry name" value="Plug_dom_sf"/>
</dbReference>
<evidence type="ECO:0000256" key="5">
    <source>
        <dbReference type="ARBA" id="ARBA00023077"/>
    </source>
</evidence>
<keyword evidence="7 8" id="KW-0998">Cell outer membrane</keyword>
<dbReference type="PANTHER" id="PTHR47234">
    <property type="match status" value="1"/>
</dbReference>
<gene>
    <name evidence="13" type="ORF">NEE01_17180</name>
</gene>
<evidence type="ECO:0000256" key="7">
    <source>
        <dbReference type="ARBA" id="ARBA00023237"/>
    </source>
</evidence>
<evidence type="ECO:0000259" key="12">
    <source>
        <dbReference type="Pfam" id="PF07715"/>
    </source>
</evidence>
<name>A0AA41ZBF8_9SPHN</name>
<evidence type="ECO:0000256" key="3">
    <source>
        <dbReference type="ARBA" id="ARBA00022452"/>
    </source>
</evidence>
<organism evidence="13 14">
    <name type="scientific">Sphingomonas lycopersici</name>
    <dbReference type="NCBI Taxonomy" id="2951807"/>
    <lineage>
        <taxon>Bacteria</taxon>
        <taxon>Pseudomonadati</taxon>
        <taxon>Pseudomonadota</taxon>
        <taxon>Alphaproteobacteria</taxon>
        <taxon>Sphingomonadales</taxon>
        <taxon>Sphingomonadaceae</taxon>
        <taxon>Sphingomonas</taxon>
    </lineage>
</organism>
<evidence type="ECO:0000313" key="14">
    <source>
        <dbReference type="Proteomes" id="UP001165565"/>
    </source>
</evidence>
<comment type="subcellular location">
    <subcellularLocation>
        <location evidence="1 8">Cell outer membrane</location>
        <topology evidence="1 8">Multi-pass membrane protein</topology>
    </subcellularLocation>
</comment>
<evidence type="ECO:0000256" key="4">
    <source>
        <dbReference type="ARBA" id="ARBA00022692"/>
    </source>
</evidence>
<evidence type="ECO:0000256" key="9">
    <source>
        <dbReference type="RuleBase" id="RU003357"/>
    </source>
</evidence>
<keyword evidence="14" id="KW-1185">Reference proteome</keyword>
<keyword evidence="4 8" id="KW-0812">Transmembrane</keyword>
<dbReference type="SUPFAM" id="SSF56935">
    <property type="entry name" value="Porins"/>
    <property type="match status" value="1"/>
</dbReference>
<evidence type="ECO:0000256" key="2">
    <source>
        <dbReference type="ARBA" id="ARBA00022448"/>
    </source>
</evidence>
<feature type="signal peptide" evidence="10">
    <location>
        <begin position="1"/>
        <end position="17"/>
    </location>
</feature>
<dbReference type="Gene3D" id="2.170.130.10">
    <property type="entry name" value="TonB-dependent receptor, plug domain"/>
    <property type="match status" value="1"/>
</dbReference>
<dbReference type="GO" id="GO:0009279">
    <property type="term" value="C:cell outer membrane"/>
    <property type="evidence" value="ECO:0007669"/>
    <property type="project" value="UniProtKB-SubCell"/>
</dbReference>
<keyword evidence="2 8" id="KW-0813">Transport</keyword>
<dbReference type="RefSeq" id="WP_265270070.1">
    <property type="nucleotide sequence ID" value="NZ_JANFAV010000013.1"/>
</dbReference>
<evidence type="ECO:0000256" key="8">
    <source>
        <dbReference type="PROSITE-ProRule" id="PRU01360"/>
    </source>
</evidence>
<dbReference type="InterPro" id="IPR012910">
    <property type="entry name" value="Plug_dom"/>
</dbReference>
<keyword evidence="10" id="KW-0732">Signal</keyword>
<sequence>MAALAFAALIGATPVHAQQAAPPDTDAKASETAEIVVTGSQVARAGFVSPTPLTSVNTDDILRVGAVNVADALNQLPSMKPSVTPSSVSNLSKLAGGNYMDLRGLGYLRTLTLIDGKRYVPTTPEGVINTNLIPQALIGGVEVVTGGASAAYGSDAVAGVVNFKIDNKFNGVRGSLQGGITDHNDNRNYLASLAFGTKFAGDRGHLLLGFEAAENNGVKDGNRRKWAGNRSIIVNPANDIDPSQPYLVHVNDARASYAAPGGVINSGVLKGIQFGPNGTTMPFRYGNYLTQDNTMDGGDGDPLASPYVLVAPTKRWSAYAGATYEITPAITAYANFTYATSRLNERSIPSDDVFTIHADNAYLPASLRNALAAAGETSFAFGRSLEDYGVGAIKQKATTWQGVTGLRGGLGGSWTFDASVAFGKTHSLTLFTGDVIKSRRLLALDAVINPATGGIVCRSTLTDPTNGCMPLNLFGVGSASQQAINYITGTSVRDWRQSQQVVDLVIRGEPFSTWAGPVSIAFGGQYRNLNVDVTSDPISATPNVSLFRVGNVKPYSAREAVKEGFVEAVIPLAQDASWAKNLDVDLGGRITDYRTSGTVETWKVGVNYAVNSSIRFRATRSRDIRAPNINELFAAGQTLLGGVTDSKTNATYNVSQTTGGNPYLKPEKANTFTAGVVLTPSFVPRLSISIDYYDIKVKGAIASLTAQTIVNRCNSGDAASCLLVRRGDDGRINNILLAPVNFQQIITNGIDVEANYRVPIGAGVLDLRGLVSYVNKLDLTGQDNDVTHFAGNTDQPVLDGPGGTPHWKGSATASYATDNYRFGVTGRYIGGGVITRDDFTLDWNHVNGRVYVDLSGELTVFKTSNGGKIALFGVILNAFDNDPPFTGYQFQTARQLYDVIGRQYTAGVRFNF</sequence>
<comment type="similarity">
    <text evidence="8 9">Belongs to the TonB-dependent receptor family.</text>
</comment>
<dbReference type="AlphaFoldDB" id="A0AA41ZBF8"/>
<evidence type="ECO:0000259" key="11">
    <source>
        <dbReference type="Pfam" id="PF00593"/>
    </source>
</evidence>
<evidence type="ECO:0000256" key="6">
    <source>
        <dbReference type="ARBA" id="ARBA00023136"/>
    </source>
</evidence>
<keyword evidence="3 8" id="KW-1134">Transmembrane beta strand</keyword>
<dbReference type="Proteomes" id="UP001165565">
    <property type="component" value="Unassembled WGS sequence"/>
</dbReference>
<keyword evidence="5 9" id="KW-0798">TonB box</keyword>
<dbReference type="PROSITE" id="PS52016">
    <property type="entry name" value="TONB_DEPENDENT_REC_3"/>
    <property type="match status" value="1"/>
</dbReference>
<evidence type="ECO:0000256" key="1">
    <source>
        <dbReference type="ARBA" id="ARBA00004571"/>
    </source>
</evidence>
<feature type="domain" description="TonB-dependent receptor-like beta-barrel" evidence="11">
    <location>
        <begin position="398"/>
        <end position="856"/>
    </location>
</feature>
<keyword evidence="6 8" id="KW-0472">Membrane</keyword>
<reference evidence="13" key="1">
    <citation type="submission" date="2022-06" db="EMBL/GenBank/DDBJ databases">
        <title>Sphingomonas sp. nov. isolated from rhizosphere soil of tomato.</title>
        <authorList>
            <person name="Dong H."/>
            <person name="Gao R."/>
        </authorList>
    </citation>
    <scope>NUCLEOTIDE SEQUENCE</scope>
    <source>
        <strain evidence="13">MMSM24</strain>
    </source>
</reference>
<feature type="domain" description="TonB-dependent receptor plug" evidence="12">
    <location>
        <begin position="49"/>
        <end position="160"/>
    </location>
</feature>
<comment type="caution">
    <text evidence="13">The sequence shown here is derived from an EMBL/GenBank/DDBJ whole genome shotgun (WGS) entry which is preliminary data.</text>
</comment>
<dbReference type="InterPro" id="IPR000531">
    <property type="entry name" value="Beta-barrel_TonB"/>
</dbReference>
<dbReference type="Pfam" id="PF07715">
    <property type="entry name" value="Plug"/>
    <property type="match status" value="1"/>
</dbReference>
<proteinExistence type="inferred from homology"/>
<evidence type="ECO:0000256" key="10">
    <source>
        <dbReference type="SAM" id="SignalP"/>
    </source>
</evidence>
<dbReference type="InterPro" id="IPR039426">
    <property type="entry name" value="TonB-dep_rcpt-like"/>
</dbReference>
<dbReference type="InterPro" id="IPR036942">
    <property type="entry name" value="Beta-barrel_TonB_sf"/>
</dbReference>
<dbReference type="PANTHER" id="PTHR47234:SF3">
    <property type="entry name" value="SECRETIN_TONB SHORT N-TERMINAL DOMAIN-CONTAINING PROTEIN"/>
    <property type="match status" value="1"/>
</dbReference>
<evidence type="ECO:0000313" key="13">
    <source>
        <dbReference type="EMBL" id="MCW6536513.1"/>
    </source>
</evidence>
<dbReference type="Pfam" id="PF00593">
    <property type="entry name" value="TonB_dep_Rec_b-barrel"/>
    <property type="match status" value="1"/>
</dbReference>
<dbReference type="Gene3D" id="2.40.170.20">
    <property type="entry name" value="TonB-dependent receptor, beta-barrel domain"/>
    <property type="match status" value="1"/>
</dbReference>
<accession>A0AA41ZBF8</accession>
<keyword evidence="13" id="KW-0675">Receptor</keyword>